<dbReference type="SUPFAM" id="SSF51445">
    <property type="entry name" value="(Trans)glycosidases"/>
    <property type="match status" value="1"/>
</dbReference>
<dbReference type="EC" id="3.2.1.14" evidence="3"/>
<evidence type="ECO:0000256" key="9">
    <source>
        <dbReference type="ARBA" id="ARBA00023295"/>
    </source>
</evidence>
<dbReference type="Pfam" id="PF00704">
    <property type="entry name" value="Glyco_hydro_18"/>
    <property type="match status" value="1"/>
</dbReference>
<evidence type="ECO:0000256" key="12">
    <source>
        <dbReference type="SAM" id="MobiDB-lite"/>
    </source>
</evidence>
<dbReference type="InterPro" id="IPR029070">
    <property type="entry name" value="Chitinase_insertion_sf"/>
</dbReference>
<evidence type="ECO:0000259" key="14">
    <source>
        <dbReference type="PROSITE" id="PS51782"/>
    </source>
</evidence>
<dbReference type="InterPro" id="IPR017853">
    <property type="entry name" value="GH"/>
</dbReference>
<dbReference type="Gene3D" id="3.30.60.10">
    <property type="entry name" value="Endochitinase-like"/>
    <property type="match status" value="1"/>
</dbReference>
<dbReference type="InterPro" id="IPR036779">
    <property type="entry name" value="LysM_dom_sf"/>
</dbReference>
<evidence type="ECO:0000256" key="3">
    <source>
        <dbReference type="ARBA" id="ARBA00012729"/>
    </source>
</evidence>
<evidence type="ECO:0000256" key="1">
    <source>
        <dbReference type="ARBA" id="ARBA00000822"/>
    </source>
</evidence>
<protein>
    <recommendedName>
        <fullName evidence="3">chitinase</fullName>
        <ecNumber evidence="3">3.2.1.14</ecNumber>
    </recommendedName>
</protein>
<evidence type="ECO:0000313" key="17">
    <source>
        <dbReference type="Proteomes" id="UP001149165"/>
    </source>
</evidence>
<dbReference type="Gene3D" id="3.10.350.10">
    <property type="entry name" value="LysM domain"/>
    <property type="match status" value="2"/>
</dbReference>
<dbReference type="GO" id="GO:0000272">
    <property type="term" value="P:polysaccharide catabolic process"/>
    <property type="evidence" value="ECO:0007669"/>
    <property type="project" value="UniProtKB-KW"/>
</dbReference>
<keyword evidence="8" id="KW-0119">Carbohydrate metabolism</keyword>
<dbReference type="Gene3D" id="3.10.50.10">
    <property type="match status" value="1"/>
</dbReference>
<comment type="caution">
    <text evidence="16">The sequence shown here is derived from an EMBL/GenBank/DDBJ whole genome shotgun (WGS) entry which is preliminary data.</text>
</comment>
<dbReference type="InterPro" id="IPR011583">
    <property type="entry name" value="Chitinase_II/V-like_cat"/>
</dbReference>
<sequence length="1474" mass="158535">MQLFYSLSTVLASLAWLAGALPSELDGYFRLHPISTVSRSATVTSSPTATINGVFQSNPALIRAAISRCPASCSESGNNPSNWTVYHSVDRLSWCNETMLLDFVLFNSLSSGNTQKSIRACTVDGDNTTLHADSVSCETNKNNAATKSVTDSLKISQTTSTQSASEMSDIVTVTEELESYIQQQFSCNTTSVFAISGKVAVGIYVGSQIQRQGLTDSVVKEFITALKESTSPERFLLQLCSDDRSSRYGVGIIADATGDLSAVQNAVQKWTNGSCVLSLGETSSGKDITFSMEVPPQAPTSTSTPKPSASHVARALHPRSTCTTTQVMYQGDLCADLAVTCGITLAELEEYNPGSTFCNDLQQGQHVCCSPGTLPDYTPSPYSNGTCYTYTVVADDTCSALSAEYDITATEIEDWNTDTWGWFGCGDLQIGSYICLSNGSSPMPAPVANAVCGPQVAGTVAPPAGTNLSTLNECPLNACCDVWGQCGTTAEFCTITESVTGAPGTAENNTNGCISNCGTSIVMSDAPSQFRKIAYFEGYDETRPCLGSSVESIADQDYTHVHLGFATITSDFQVNVSDITEQFNTFISLDTSWKKILSFGGWGFSTDPSTYDIFRQVVTDADNRATFASNVVAFVEEYGLDGVDFDWEYPGEPDIPGIPAGSELDGINYFLFLDELRLQFLESSTVYASSISIAAPASFWYLQGFPIEAIGLIVDYIIFMTYDLHGQWDYGNANSQDGCPLGNCLRSGVNLTETINALSMITKAGVASNIINVGVTSYGRSFQMTTAGCSDPMCTYTGPDSGAWKGPCTDTAGYLGNAEIYYANSTMSDSVYSFDDDSYSDTLVFGETQWVAWMGDSNKDVRTLLYESLNFGGTSDWAVDLQGDASTLESECKSLTGASDSSFPTCTPETSTTGCIAGSGSGDYEDLCEFGCKYNFCPSPMCTCTETGTVVSALLDSNATSSSYCPVDTLDSSYSGLCAFSCAYGYCPSDLCEKVTIDNFYSCDNTVSLEILGFNFTSDASCATVGAPGIIASSIWNDIDATASLTSYLDNYDSDDFVLDLVNPLGFGQSFSDCGRIDTGSCTAPDCTTNEADTGWVYCTALSISNLNNVMRALYTATGDMPANFSIFSQDMYTEFTWPPVTSMDFFWEEFLGAISTMIVVVTTLSGDVPVAAFGAFLSGMITEGVTAIEQTGSQAANNLSILADDWAGALQDQWAHAWATYIDGGSKDMITLFDNGVLLDKRNIPIISPKSDNQIYLNEIEDRIQQIFQASVVNKLWNADEVFLYCYPMDEDTFNGYSDKWTAELQGWVDYDDGYGCYLQAIKDYDIIYTYGDPPGYKDLGTGTFNFTVDTVIQGSYNSFVAGGFNYTPSVSTNVETTLEWSWSELLDGKAFTQPGMFNLLICDPSDEWSISKFYDNIKYSGYGNTASLCGCQDYTDKNGKKFSDYLGIGSGCSCGDVAGCCVVTDGVTTCPS</sequence>
<dbReference type="InterPro" id="IPR053214">
    <property type="entry name" value="LysM12-like"/>
</dbReference>
<dbReference type="InterPro" id="IPR001579">
    <property type="entry name" value="Glyco_hydro_18_chit_AS"/>
</dbReference>
<feature type="region of interest" description="Disordered" evidence="12">
    <location>
        <begin position="295"/>
        <end position="314"/>
    </location>
</feature>
<dbReference type="Pfam" id="PF01476">
    <property type="entry name" value="LysM"/>
    <property type="match status" value="1"/>
</dbReference>
<feature type="compositionally biased region" description="Low complexity" evidence="12">
    <location>
        <begin position="299"/>
        <end position="310"/>
    </location>
</feature>
<dbReference type="SUPFAM" id="SSF54556">
    <property type="entry name" value="Chitinase insertion domain"/>
    <property type="match status" value="1"/>
</dbReference>
<feature type="domain" description="GH18" evidence="15">
    <location>
        <begin position="530"/>
        <end position="838"/>
    </location>
</feature>
<dbReference type="EMBL" id="JAPQKH010000001">
    <property type="protein sequence ID" value="KAJ5116978.1"/>
    <property type="molecule type" value="Genomic_DNA"/>
</dbReference>
<evidence type="ECO:0000256" key="13">
    <source>
        <dbReference type="SAM" id="SignalP"/>
    </source>
</evidence>
<dbReference type="SMART" id="SM00257">
    <property type="entry name" value="LysM"/>
    <property type="match status" value="1"/>
</dbReference>
<keyword evidence="7" id="KW-0843">Virulence</keyword>
<dbReference type="PROSITE" id="PS51782">
    <property type="entry name" value="LYSM"/>
    <property type="match status" value="2"/>
</dbReference>
<dbReference type="GO" id="GO:0008061">
    <property type="term" value="F:chitin binding"/>
    <property type="evidence" value="ECO:0007669"/>
    <property type="project" value="UniProtKB-KW"/>
</dbReference>
<dbReference type="InterPro" id="IPR018392">
    <property type="entry name" value="LysM"/>
</dbReference>
<dbReference type="GO" id="GO:0006032">
    <property type="term" value="P:chitin catabolic process"/>
    <property type="evidence" value="ECO:0007669"/>
    <property type="project" value="UniProtKB-KW"/>
</dbReference>
<dbReference type="PANTHER" id="PTHR47700:SF2">
    <property type="entry name" value="CHITINASE"/>
    <property type="match status" value="1"/>
</dbReference>
<dbReference type="Gene3D" id="3.20.20.80">
    <property type="entry name" value="Glycosidases"/>
    <property type="match status" value="1"/>
</dbReference>
<dbReference type="PROSITE" id="PS51910">
    <property type="entry name" value="GH18_2"/>
    <property type="match status" value="1"/>
</dbReference>
<keyword evidence="5 11" id="KW-0378">Hydrolase</keyword>
<evidence type="ECO:0000256" key="6">
    <source>
        <dbReference type="ARBA" id="ARBA00023024"/>
    </source>
</evidence>
<accession>A0A9W9GF68</accession>
<comment type="catalytic activity">
    <reaction evidence="1">
        <text>Random endo-hydrolysis of N-acetyl-beta-D-glucosaminide (1-&gt;4)-beta-linkages in chitin and chitodextrins.</text>
        <dbReference type="EC" id="3.2.1.14"/>
    </reaction>
</comment>
<reference evidence="16" key="1">
    <citation type="submission" date="2022-11" db="EMBL/GenBank/DDBJ databases">
        <authorList>
            <person name="Petersen C."/>
        </authorList>
    </citation>
    <scope>NUCLEOTIDE SEQUENCE</scope>
    <source>
        <strain evidence="16">IBT 30069</strain>
    </source>
</reference>
<dbReference type="SMART" id="SM00636">
    <property type="entry name" value="Glyco_18"/>
    <property type="match status" value="1"/>
</dbReference>
<dbReference type="Proteomes" id="UP001149165">
    <property type="component" value="Unassembled WGS sequence"/>
</dbReference>
<evidence type="ECO:0000313" key="16">
    <source>
        <dbReference type="EMBL" id="KAJ5116978.1"/>
    </source>
</evidence>
<dbReference type="OrthoDB" id="73875at2759"/>
<dbReference type="CDD" id="cd00118">
    <property type="entry name" value="LysM"/>
    <property type="match status" value="1"/>
</dbReference>
<feature type="domain" description="LysM" evidence="14">
    <location>
        <begin position="388"/>
        <end position="436"/>
    </location>
</feature>
<keyword evidence="4" id="KW-0147">Chitin-binding</keyword>
<feature type="chain" id="PRO_5040826530" description="chitinase" evidence="13">
    <location>
        <begin position="21"/>
        <end position="1474"/>
    </location>
</feature>
<dbReference type="PANTHER" id="PTHR47700">
    <property type="entry name" value="V CHITINASE, PUTATIVE (AFU_ORTHOLOGUE AFUA_6G13720)-RELATED"/>
    <property type="match status" value="1"/>
</dbReference>
<evidence type="ECO:0000256" key="4">
    <source>
        <dbReference type="ARBA" id="ARBA00022669"/>
    </source>
</evidence>
<feature type="domain" description="LysM" evidence="14">
    <location>
        <begin position="324"/>
        <end position="369"/>
    </location>
</feature>
<reference evidence="16" key="2">
    <citation type="journal article" date="2023" name="IMA Fungus">
        <title>Comparative genomic study of the Penicillium genus elucidates a diverse pangenome and 15 lateral gene transfer events.</title>
        <authorList>
            <person name="Petersen C."/>
            <person name="Sorensen T."/>
            <person name="Nielsen M.R."/>
            <person name="Sondergaard T.E."/>
            <person name="Sorensen J.L."/>
            <person name="Fitzpatrick D.A."/>
            <person name="Frisvad J.C."/>
            <person name="Nielsen K.L."/>
        </authorList>
    </citation>
    <scope>NUCLEOTIDE SEQUENCE</scope>
    <source>
        <strain evidence="16">IBT 30069</strain>
    </source>
</reference>
<evidence type="ECO:0000256" key="11">
    <source>
        <dbReference type="RuleBase" id="RU000489"/>
    </source>
</evidence>
<dbReference type="CDD" id="cd02878">
    <property type="entry name" value="GH18_zymocin_alpha"/>
    <property type="match status" value="1"/>
</dbReference>
<dbReference type="InterPro" id="IPR036861">
    <property type="entry name" value="Endochitinase-like_sf"/>
</dbReference>
<keyword evidence="9 11" id="KW-0326">Glycosidase</keyword>
<dbReference type="CDD" id="cd00035">
    <property type="entry name" value="ChtBD1"/>
    <property type="match status" value="1"/>
</dbReference>
<dbReference type="SUPFAM" id="SSF57016">
    <property type="entry name" value="Plant lectins/antimicrobial peptides"/>
    <property type="match status" value="1"/>
</dbReference>
<dbReference type="GO" id="GO:0008843">
    <property type="term" value="F:endochitinase activity"/>
    <property type="evidence" value="ECO:0007669"/>
    <property type="project" value="UniProtKB-EC"/>
</dbReference>
<evidence type="ECO:0000256" key="5">
    <source>
        <dbReference type="ARBA" id="ARBA00022801"/>
    </source>
</evidence>
<evidence type="ECO:0000259" key="15">
    <source>
        <dbReference type="PROSITE" id="PS51910"/>
    </source>
</evidence>
<name>A0A9W9GF68_9EURO</name>
<proteinExistence type="inferred from homology"/>
<keyword evidence="10" id="KW-0624">Polysaccharide degradation</keyword>
<keyword evidence="6" id="KW-0146">Chitin degradation</keyword>
<dbReference type="PROSITE" id="PS01095">
    <property type="entry name" value="GH18_1"/>
    <property type="match status" value="1"/>
</dbReference>
<evidence type="ECO:0000256" key="10">
    <source>
        <dbReference type="ARBA" id="ARBA00023326"/>
    </source>
</evidence>
<organism evidence="16 17">
    <name type="scientific">Penicillium angulare</name>
    <dbReference type="NCBI Taxonomy" id="116970"/>
    <lineage>
        <taxon>Eukaryota</taxon>
        <taxon>Fungi</taxon>
        <taxon>Dikarya</taxon>
        <taxon>Ascomycota</taxon>
        <taxon>Pezizomycotina</taxon>
        <taxon>Eurotiomycetes</taxon>
        <taxon>Eurotiomycetidae</taxon>
        <taxon>Eurotiales</taxon>
        <taxon>Aspergillaceae</taxon>
        <taxon>Penicillium</taxon>
    </lineage>
</organism>
<evidence type="ECO:0000256" key="2">
    <source>
        <dbReference type="ARBA" id="ARBA00008682"/>
    </source>
</evidence>
<evidence type="ECO:0000256" key="7">
    <source>
        <dbReference type="ARBA" id="ARBA00023026"/>
    </source>
</evidence>
<dbReference type="SUPFAM" id="SSF54106">
    <property type="entry name" value="LysM domain"/>
    <property type="match status" value="1"/>
</dbReference>
<dbReference type="InterPro" id="IPR001223">
    <property type="entry name" value="Glyco_hydro18_cat"/>
</dbReference>
<gene>
    <name evidence="16" type="ORF">N7456_001326</name>
</gene>
<keyword evidence="13" id="KW-0732">Signal</keyword>
<keyword evidence="17" id="KW-1185">Reference proteome</keyword>
<feature type="signal peptide" evidence="13">
    <location>
        <begin position="1"/>
        <end position="20"/>
    </location>
</feature>
<comment type="similarity">
    <text evidence="2">Belongs to the glycosyl hydrolase 18 family. Chitinase class V subfamily.</text>
</comment>
<evidence type="ECO:0000256" key="8">
    <source>
        <dbReference type="ARBA" id="ARBA00023277"/>
    </source>
</evidence>